<dbReference type="STRING" id="1121345.SAMN02745217_00215"/>
<dbReference type="PANTHER" id="PTHR41309">
    <property type="entry name" value="MEMBRANE PROTEIN-RELATED"/>
    <property type="match status" value="1"/>
</dbReference>
<feature type="transmembrane region" description="Helical" evidence="1">
    <location>
        <begin position="143"/>
        <end position="161"/>
    </location>
</feature>
<proteinExistence type="predicted"/>
<feature type="transmembrane region" description="Helical" evidence="1">
    <location>
        <begin position="181"/>
        <end position="202"/>
    </location>
</feature>
<evidence type="ECO:0000256" key="1">
    <source>
        <dbReference type="SAM" id="Phobius"/>
    </source>
</evidence>
<sequence length="207" mass="22980">MKGLLLKDWYVLLKQGRIMLVCIALYAVLAAGGNEGMGFFAVLFVAMLPFWVIGIDERNKWDNLAAAMPYEKKEIVLSRYILVGSGLIVLIALYLIASLAKGLLMPQAEASFHWQYIISIIAIGLIYAAINLPVIFRLGVEKARLWFIIITGGIAGGLGVYYSSHSEGSSKVTHFLSTNLWFVMVLAILLFLLSGAISVRLYEKREF</sequence>
<protein>
    <submittedName>
        <fullName evidence="2">ABC-2 family transporter protein</fullName>
    </submittedName>
</protein>
<dbReference type="PANTHER" id="PTHR41309:SF2">
    <property type="entry name" value="MEMBRANE PROTEIN"/>
    <property type="match status" value="1"/>
</dbReference>
<feature type="transmembrane region" description="Helical" evidence="1">
    <location>
        <begin position="76"/>
        <end position="96"/>
    </location>
</feature>
<dbReference type="RefSeq" id="WP_073586966.1">
    <property type="nucleotide sequence ID" value="NZ_FRFD01000003.1"/>
</dbReference>
<feature type="transmembrane region" description="Helical" evidence="1">
    <location>
        <begin position="37"/>
        <end position="55"/>
    </location>
</feature>
<reference evidence="2 3" key="1">
    <citation type="submission" date="2016-12" db="EMBL/GenBank/DDBJ databases">
        <authorList>
            <person name="Song W.-J."/>
            <person name="Kurnit D.M."/>
        </authorList>
    </citation>
    <scope>NUCLEOTIDE SEQUENCE [LARGE SCALE GENOMIC DNA]</scope>
    <source>
        <strain evidence="2 3">DSM 12503</strain>
    </source>
</reference>
<keyword evidence="3" id="KW-1185">Reference proteome</keyword>
<organism evidence="2 3">
    <name type="scientific">Anaerocolumna xylanovorans DSM 12503</name>
    <dbReference type="NCBI Taxonomy" id="1121345"/>
    <lineage>
        <taxon>Bacteria</taxon>
        <taxon>Bacillati</taxon>
        <taxon>Bacillota</taxon>
        <taxon>Clostridia</taxon>
        <taxon>Lachnospirales</taxon>
        <taxon>Lachnospiraceae</taxon>
        <taxon>Anaerocolumna</taxon>
    </lineage>
</organism>
<accession>A0A1M7XX03</accession>
<dbReference type="Pfam" id="PF13346">
    <property type="entry name" value="ABC2_membrane_5"/>
    <property type="match status" value="1"/>
</dbReference>
<feature type="transmembrane region" description="Helical" evidence="1">
    <location>
        <begin position="116"/>
        <end position="136"/>
    </location>
</feature>
<dbReference type="Proteomes" id="UP000184612">
    <property type="component" value="Unassembled WGS sequence"/>
</dbReference>
<evidence type="ECO:0000313" key="2">
    <source>
        <dbReference type="EMBL" id="SHO43383.1"/>
    </source>
</evidence>
<name>A0A1M7XX03_9FIRM</name>
<keyword evidence="1" id="KW-1133">Transmembrane helix</keyword>
<evidence type="ECO:0000313" key="3">
    <source>
        <dbReference type="Proteomes" id="UP000184612"/>
    </source>
</evidence>
<dbReference type="InterPro" id="IPR025699">
    <property type="entry name" value="ABC2_memb-like"/>
</dbReference>
<feature type="transmembrane region" description="Helical" evidence="1">
    <location>
        <begin position="12"/>
        <end position="31"/>
    </location>
</feature>
<dbReference type="AlphaFoldDB" id="A0A1M7XX03"/>
<dbReference type="EMBL" id="FRFD01000003">
    <property type="protein sequence ID" value="SHO43383.1"/>
    <property type="molecule type" value="Genomic_DNA"/>
</dbReference>
<dbReference type="OrthoDB" id="1655186at2"/>
<keyword evidence="1" id="KW-0472">Membrane</keyword>
<keyword evidence="1" id="KW-0812">Transmembrane</keyword>
<gene>
    <name evidence="2" type="ORF">SAMN02745217_00215</name>
</gene>